<dbReference type="RefSeq" id="WP_058462969.1">
    <property type="nucleotide sequence ID" value="NZ_CAAAHS010000001.1"/>
</dbReference>
<evidence type="ECO:0000313" key="2">
    <source>
        <dbReference type="EMBL" id="KTC64610.1"/>
    </source>
</evidence>
<evidence type="ECO:0008006" key="6">
    <source>
        <dbReference type="Google" id="ProtNLM"/>
    </source>
</evidence>
<keyword evidence="1" id="KW-1133">Transmembrane helix</keyword>
<dbReference type="InterPro" id="IPR012902">
    <property type="entry name" value="N_methyl_site"/>
</dbReference>
<name>A0A0W0R0M0_9GAMM</name>
<geneLocation type="plasmid" evidence="3 5">
    <name>24</name>
</geneLocation>
<reference evidence="2 4" key="1">
    <citation type="submission" date="2015-11" db="EMBL/GenBank/DDBJ databases">
        <title>Identification of large and diverse effector repertoires of 38 Legionella species.</title>
        <authorList>
            <person name="Burstein D."/>
            <person name="Amaro F."/>
            <person name="Zusman T."/>
            <person name="Lifshitz Z."/>
            <person name="Cohen O."/>
            <person name="Gilbert J.A."/>
            <person name="Pupko T."/>
            <person name="Shuman H.A."/>
            <person name="Segal G."/>
        </authorList>
    </citation>
    <scope>NUCLEOTIDE SEQUENCE [LARGE SCALE GENOMIC DNA]</scope>
    <source>
        <strain evidence="2 4">1762-AUS-E</strain>
    </source>
</reference>
<dbReference type="EMBL" id="LNKA01000019">
    <property type="protein sequence ID" value="KTC64610.1"/>
    <property type="molecule type" value="Genomic_DNA"/>
</dbReference>
<evidence type="ECO:0000313" key="3">
    <source>
        <dbReference type="EMBL" id="VEH86077.1"/>
    </source>
</evidence>
<dbReference type="AlphaFoldDB" id="A0A0W0R0M0"/>
<dbReference type="PROSITE" id="PS00409">
    <property type="entry name" value="PROKAR_NTER_METHYL"/>
    <property type="match status" value="1"/>
</dbReference>
<reference evidence="3 5" key="2">
    <citation type="submission" date="2018-12" db="EMBL/GenBank/DDBJ databases">
        <authorList>
            <consortium name="Pathogen Informatics"/>
        </authorList>
    </citation>
    <scope>NUCLEOTIDE SEQUENCE [LARGE SCALE GENOMIC DNA]</scope>
    <source>
        <strain evidence="3 5">NCTC12735</strain>
        <plasmid evidence="5">24</plasmid>
    </source>
</reference>
<sequence length="127" mass="13401">MNKQRGISLIELVIFILIIGITGTAIFSTFNTILKGANQPDKILKASQIANARMKMILIKGLAGSFTDPCLANDNAPLPDACQDLNTYANGEGYTIHSSSSTSGKATTLIITVSGMGSASTSMRFVE</sequence>
<protein>
    <recommendedName>
        <fullName evidence="6">Tfp pilus assembly protein PilV</fullName>
    </recommendedName>
</protein>
<accession>A0A0W0R0M0</accession>
<feature type="transmembrane region" description="Helical" evidence="1">
    <location>
        <begin position="12"/>
        <end position="34"/>
    </location>
</feature>
<organism evidence="2 4">
    <name type="scientific">Legionella adelaidensis</name>
    <dbReference type="NCBI Taxonomy" id="45056"/>
    <lineage>
        <taxon>Bacteria</taxon>
        <taxon>Pseudomonadati</taxon>
        <taxon>Pseudomonadota</taxon>
        <taxon>Gammaproteobacteria</taxon>
        <taxon>Legionellales</taxon>
        <taxon>Legionellaceae</taxon>
        <taxon>Legionella</taxon>
    </lineage>
</organism>
<dbReference type="Pfam" id="PF07963">
    <property type="entry name" value="N_methyl"/>
    <property type="match status" value="1"/>
</dbReference>
<keyword evidence="4" id="KW-1185">Reference proteome</keyword>
<proteinExistence type="predicted"/>
<keyword evidence="3" id="KW-0614">Plasmid</keyword>
<dbReference type="Proteomes" id="UP000281170">
    <property type="component" value="Plasmid 24"/>
</dbReference>
<dbReference type="EMBL" id="LR134433">
    <property type="protein sequence ID" value="VEH86077.1"/>
    <property type="molecule type" value="Genomic_DNA"/>
</dbReference>
<keyword evidence="1" id="KW-0472">Membrane</keyword>
<dbReference type="STRING" id="45056.Lade_1904"/>
<evidence type="ECO:0000256" key="1">
    <source>
        <dbReference type="SAM" id="Phobius"/>
    </source>
</evidence>
<evidence type="ECO:0000313" key="4">
    <source>
        <dbReference type="Proteomes" id="UP000054859"/>
    </source>
</evidence>
<dbReference type="Gene3D" id="3.30.700.10">
    <property type="entry name" value="Glycoprotein, Type 4 Pilin"/>
    <property type="match status" value="1"/>
</dbReference>
<keyword evidence="1" id="KW-0812">Transmembrane</keyword>
<dbReference type="KEGG" id="ladl:NCTC12735_01724"/>
<gene>
    <name evidence="2" type="ORF">Lade_1904</name>
    <name evidence="3" type="ORF">NCTC12735_01724</name>
</gene>
<evidence type="ECO:0000313" key="5">
    <source>
        <dbReference type="Proteomes" id="UP000281170"/>
    </source>
</evidence>
<dbReference type="Proteomes" id="UP000054859">
    <property type="component" value="Unassembled WGS sequence"/>
</dbReference>
<dbReference type="PATRIC" id="fig|45056.6.peg.1966"/>